<reference evidence="1 2" key="1">
    <citation type="submission" date="2020-07" db="EMBL/GenBank/DDBJ databases">
        <title>Sequencing the genomes of 1000 actinobacteria strains.</title>
        <authorList>
            <person name="Klenk H.-P."/>
        </authorList>
    </citation>
    <scope>NUCLEOTIDE SEQUENCE [LARGE SCALE GENOMIC DNA]</scope>
    <source>
        <strain evidence="1 2">DSM 42178</strain>
    </source>
</reference>
<dbReference type="Proteomes" id="UP000567795">
    <property type="component" value="Unassembled WGS sequence"/>
</dbReference>
<sequence length="295" mass="31435">MRHRTRNAALAAVALIALGGGYYGLSAGGGEGDAAGGGPSPAERAAALDLTLPLDAYRLDHAAESEVRRARDLLIRDCMEQAGFEWYVSTEASADIDPARRRYGVIDPGVAERYGYHLPPDPRSAEVERVRSETLAEPGAEAAYFGPAESEEGCVTSADERIARGAGEADHALFTDLDFGSLDRSDLHPDVVAAKEDWRECMSARGHSYDTPRDAAGDEAWDLDAPEATEAERAVAAADVACKHEVGLVETWVRAETDIQRDMVAEHAAELERVGAANATYLENARAVLAELGGG</sequence>
<dbReference type="AlphaFoldDB" id="A0A853A0L0"/>
<evidence type="ECO:0000313" key="1">
    <source>
        <dbReference type="EMBL" id="NYI07667.1"/>
    </source>
</evidence>
<name>A0A853A0L0_9ACTN</name>
<dbReference type="RefSeq" id="WP_179816635.1">
    <property type="nucleotide sequence ID" value="NZ_JACBZD010000002.1"/>
</dbReference>
<keyword evidence="2" id="KW-1185">Reference proteome</keyword>
<evidence type="ECO:0000313" key="2">
    <source>
        <dbReference type="Proteomes" id="UP000567795"/>
    </source>
</evidence>
<proteinExistence type="predicted"/>
<comment type="caution">
    <text evidence="1">The sequence shown here is derived from an EMBL/GenBank/DDBJ whole genome shotgun (WGS) entry which is preliminary data.</text>
</comment>
<dbReference type="EMBL" id="JACBZD010000002">
    <property type="protein sequence ID" value="NYI07667.1"/>
    <property type="molecule type" value="Genomic_DNA"/>
</dbReference>
<accession>A0A853A0L0</accession>
<organism evidence="1 2">
    <name type="scientific">Allostreptomyces psammosilenae</name>
    <dbReference type="NCBI Taxonomy" id="1892865"/>
    <lineage>
        <taxon>Bacteria</taxon>
        <taxon>Bacillati</taxon>
        <taxon>Actinomycetota</taxon>
        <taxon>Actinomycetes</taxon>
        <taxon>Kitasatosporales</taxon>
        <taxon>Streptomycetaceae</taxon>
        <taxon>Allostreptomyces</taxon>
    </lineage>
</organism>
<protein>
    <submittedName>
        <fullName evidence="1">Uncharacterized protein</fullName>
    </submittedName>
</protein>
<gene>
    <name evidence="1" type="ORF">FHU37_004696</name>
</gene>